<protein>
    <submittedName>
        <fullName evidence="3">Hypothetical_protein</fullName>
    </submittedName>
</protein>
<keyword evidence="1" id="KW-0175">Coiled coil</keyword>
<dbReference type="AlphaFoldDB" id="A0AA86Q925"/>
<proteinExistence type="predicted"/>
<comment type="caution">
    <text evidence="2">The sequence shown here is derived from an EMBL/GenBank/DDBJ whole genome shotgun (WGS) entry which is preliminary data.</text>
</comment>
<name>A0AA86Q925_9EUKA</name>
<keyword evidence="4" id="KW-1185">Reference proteome</keyword>
<evidence type="ECO:0000313" key="2">
    <source>
        <dbReference type="EMBL" id="CAI9951667.1"/>
    </source>
</evidence>
<evidence type="ECO:0000313" key="3">
    <source>
        <dbReference type="EMBL" id="CAL6007142.1"/>
    </source>
</evidence>
<organism evidence="2">
    <name type="scientific">Hexamita inflata</name>
    <dbReference type="NCBI Taxonomy" id="28002"/>
    <lineage>
        <taxon>Eukaryota</taxon>
        <taxon>Metamonada</taxon>
        <taxon>Diplomonadida</taxon>
        <taxon>Hexamitidae</taxon>
        <taxon>Hexamitinae</taxon>
        <taxon>Hexamita</taxon>
    </lineage>
</organism>
<accession>A0AA86Q925</accession>
<dbReference type="Proteomes" id="UP001642409">
    <property type="component" value="Unassembled WGS sequence"/>
</dbReference>
<reference evidence="3 4" key="2">
    <citation type="submission" date="2024-07" db="EMBL/GenBank/DDBJ databases">
        <authorList>
            <person name="Akdeniz Z."/>
        </authorList>
    </citation>
    <scope>NUCLEOTIDE SEQUENCE [LARGE SCALE GENOMIC DNA]</scope>
</reference>
<feature type="coiled-coil region" evidence="1">
    <location>
        <begin position="142"/>
        <end position="169"/>
    </location>
</feature>
<evidence type="ECO:0000256" key="1">
    <source>
        <dbReference type="SAM" id="Coils"/>
    </source>
</evidence>
<dbReference type="EMBL" id="CAXDID020000055">
    <property type="protein sequence ID" value="CAL6007142.1"/>
    <property type="molecule type" value="Genomic_DNA"/>
</dbReference>
<sequence>MIQLDDKQQQLKELQQQKGFCLNNWIILIQKLHQQQYSCIFDNYTFKLNTQYQQSINCKPKKVELSFASVISEIANEISSEFSYYTGSESDNEQRIVDEDFDEIQEVICDEPVQIIQNQQEFKYNQRIQPPKQIIYIRQEQKEVIKNQMHKLKVQVQADEQEIQEMLHKLVGSNIRLNIRK</sequence>
<reference evidence="2" key="1">
    <citation type="submission" date="2023-06" db="EMBL/GenBank/DDBJ databases">
        <authorList>
            <person name="Kurt Z."/>
        </authorList>
    </citation>
    <scope>NUCLEOTIDE SEQUENCE</scope>
</reference>
<dbReference type="EMBL" id="CATOUU010000825">
    <property type="protein sequence ID" value="CAI9951667.1"/>
    <property type="molecule type" value="Genomic_DNA"/>
</dbReference>
<gene>
    <name evidence="3" type="ORF">HINF_LOCUS20494</name>
    <name evidence="2" type="ORF">HINF_LOCUS39312</name>
</gene>
<evidence type="ECO:0000313" key="4">
    <source>
        <dbReference type="Proteomes" id="UP001642409"/>
    </source>
</evidence>